<evidence type="ECO:0000259" key="2">
    <source>
        <dbReference type="Pfam" id="PF07589"/>
    </source>
</evidence>
<dbReference type="Proteomes" id="UP000298763">
    <property type="component" value="Chromosome"/>
</dbReference>
<evidence type="ECO:0000313" key="3">
    <source>
        <dbReference type="EMBL" id="MBB3219506.1"/>
    </source>
</evidence>
<gene>
    <name evidence="4" type="ORF">FCL38_03480</name>
    <name evidence="3" type="ORF">FHS02_000293</name>
</gene>
<dbReference type="EMBL" id="CP040017">
    <property type="protein sequence ID" value="QCP09584.1"/>
    <property type="molecule type" value="Genomic_DNA"/>
</dbReference>
<dbReference type="OrthoDB" id="8703032at2"/>
<keyword evidence="1" id="KW-0732">Signal</keyword>
<dbReference type="Proteomes" id="UP000584325">
    <property type="component" value="Unassembled WGS sequence"/>
</dbReference>
<sequence>MKTIFTTLSAVAIGAALFAPAYAVETPVTVTAQAHDVQKTVVAAFPTRRAGTSVNVETWDVSTATGSQFLALCIEPGQAMGSGPQSYAASSFSFATAARQESIERLYGLYYNQISGATEASKDLSLSFQLALWELYNDDATLASGTIAMNNTVTTNSLGQKRGNGVGEWTGADITVNVANEMLAAAQNSDIKYTQTYTFTRYTSVTSQDFLVAQADAVSPVPEPSTYAMLGLGLAVVGFTARRRSKQ</sequence>
<reference evidence="3 6" key="2">
    <citation type="submission" date="2020-08" db="EMBL/GenBank/DDBJ databases">
        <title>Genomic Encyclopedia of Type Strains, Phase III (KMG-III): the genomes of soil and plant-associated and newly described type strains.</title>
        <authorList>
            <person name="Whitman W."/>
        </authorList>
    </citation>
    <scope>NUCLEOTIDE SEQUENCE [LARGE SCALE GENOMIC DNA]</scope>
    <source>
        <strain evidence="3 6">CECT 7753</strain>
    </source>
</reference>
<evidence type="ECO:0000313" key="5">
    <source>
        <dbReference type="Proteomes" id="UP000298763"/>
    </source>
</evidence>
<evidence type="ECO:0000256" key="1">
    <source>
        <dbReference type="SAM" id="SignalP"/>
    </source>
</evidence>
<organism evidence="3 6">
    <name type="scientific">Pseudoduganella umbonata</name>
    <dbReference type="NCBI Taxonomy" id="864828"/>
    <lineage>
        <taxon>Bacteria</taxon>
        <taxon>Pseudomonadati</taxon>
        <taxon>Pseudomonadota</taxon>
        <taxon>Betaproteobacteria</taxon>
        <taxon>Burkholderiales</taxon>
        <taxon>Oxalobacteraceae</taxon>
        <taxon>Telluria group</taxon>
        <taxon>Pseudoduganella</taxon>
    </lineage>
</organism>
<feature type="domain" description="Ice-binding protein C-terminal" evidence="2">
    <location>
        <begin position="220"/>
        <end position="244"/>
    </location>
</feature>
<dbReference type="EMBL" id="JACHXS010000001">
    <property type="protein sequence ID" value="MBB3219506.1"/>
    <property type="molecule type" value="Genomic_DNA"/>
</dbReference>
<dbReference type="Pfam" id="PF07589">
    <property type="entry name" value="PEP-CTERM"/>
    <property type="match status" value="1"/>
</dbReference>
<dbReference type="InterPro" id="IPR013424">
    <property type="entry name" value="Ice-binding_C"/>
</dbReference>
<feature type="chain" id="PRO_5044607227" evidence="1">
    <location>
        <begin position="24"/>
        <end position="247"/>
    </location>
</feature>
<evidence type="ECO:0000313" key="6">
    <source>
        <dbReference type="Proteomes" id="UP000584325"/>
    </source>
</evidence>
<name>A0A4P8HME1_9BURK</name>
<feature type="signal peptide" evidence="1">
    <location>
        <begin position="1"/>
        <end position="23"/>
    </location>
</feature>
<dbReference type="RefSeq" id="WP_137312471.1">
    <property type="nucleotide sequence ID" value="NZ_CP040017.1"/>
</dbReference>
<proteinExistence type="predicted"/>
<evidence type="ECO:0000313" key="4">
    <source>
        <dbReference type="EMBL" id="QCP09584.1"/>
    </source>
</evidence>
<reference evidence="4 5" key="1">
    <citation type="submission" date="2019-05" db="EMBL/GenBank/DDBJ databases">
        <title>Draft Genome Sequences of Six Type Strains of the Genus Massilia.</title>
        <authorList>
            <person name="Miess H."/>
            <person name="Frediansyhah A."/>
            <person name="Gross H."/>
        </authorList>
    </citation>
    <scope>NUCLEOTIDE SEQUENCE [LARGE SCALE GENOMIC DNA]</scope>
    <source>
        <strain evidence="4 5">DSMZ 26121</strain>
    </source>
</reference>
<protein>
    <submittedName>
        <fullName evidence="4">PEP-CTERM sorting domain-containing protein</fullName>
    </submittedName>
</protein>
<keyword evidence="5" id="KW-1185">Reference proteome</keyword>
<dbReference type="AlphaFoldDB" id="A0A4P8HME1"/>
<dbReference type="NCBIfam" id="TIGR02595">
    <property type="entry name" value="PEP_CTERM"/>
    <property type="match status" value="1"/>
</dbReference>
<accession>A0A4P8HME1</accession>